<dbReference type="OrthoDB" id="9765158at2"/>
<dbReference type="AlphaFoldDB" id="V2UE43"/>
<evidence type="ECO:0000259" key="1">
    <source>
        <dbReference type="PROSITE" id="PS51782"/>
    </source>
</evidence>
<reference evidence="2 3" key="1">
    <citation type="submission" date="2013-10" db="EMBL/GenBank/DDBJ databases">
        <title>The Genome Sequence of Acinetobacter brisouii CIP 110357.</title>
        <authorList>
            <consortium name="The Broad Institute Genomics Platform"/>
            <consortium name="The Broad Institute Genome Sequencing Center for Infectious Disease"/>
            <person name="Cerqueira G."/>
            <person name="Feldgarden M."/>
            <person name="Courvalin P."/>
            <person name="Grillot-Courvalin C."/>
            <person name="Clermont D."/>
            <person name="Rocha E."/>
            <person name="Yoon E.-J."/>
            <person name="Nemec A."/>
            <person name="Young S.K."/>
            <person name="Zeng Q."/>
            <person name="Gargeya S."/>
            <person name="Fitzgerald M."/>
            <person name="Abouelleil A."/>
            <person name="Alvarado L."/>
            <person name="Berlin A.M."/>
            <person name="Chapman S.B."/>
            <person name="Gainer-Dewar J."/>
            <person name="Goldberg J."/>
            <person name="Gnerre S."/>
            <person name="Griggs A."/>
            <person name="Gujja S."/>
            <person name="Hansen M."/>
            <person name="Howarth C."/>
            <person name="Imamovic A."/>
            <person name="Ireland A."/>
            <person name="Larimer J."/>
            <person name="McCowan C."/>
            <person name="Murphy C."/>
            <person name="Pearson M."/>
            <person name="Poon T.W."/>
            <person name="Priest M."/>
            <person name="Roberts A."/>
            <person name="Saif S."/>
            <person name="Shea T."/>
            <person name="Sykes S."/>
            <person name="Wortman J."/>
            <person name="Nusbaum C."/>
            <person name="Birren B."/>
        </authorList>
    </citation>
    <scope>NUCLEOTIDE SEQUENCE [LARGE SCALE GENOMIC DNA]</scope>
    <source>
        <strain evidence="2 3">CIP 110357</strain>
    </source>
</reference>
<comment type="caution">
    <text evidence="2">The sequence shown here is derived from an EMBL/GenBank/DDBJ whole genome shotgun (WGS) entry which is preliminary data.</text>
</comment>
<dbReference type="Gene3D" id="3.10.350.10">
    <property type="entry name" value="LysM domain"/>
    <property type="match status" value="1"/>
</dbReference>
<dbReference type="PANTHER" id="PTHR34700">
    <property type="entry name" value="POTASSIUM BINDING PROTEIN KBP"/>
    <property type="match status" value="1"/>
</dbReference>
<gene>
    <name evidence="2" type="ORF">P255_03029</name>
</gene>
<dbReference type="CDD" id="cd00118">
    <property type="entry name" value="LysM"/>
    <property type="match status" value="1"/>
</dbReference>
<dbReference type="Pfam" id="PF01476">
    <property type="entry name" value="LysM"/>
    <property type="match status" value="1"/>
</dbReference>
<dbReference type="HOGENOM" id="CLU_050533_1_1_6"/>
<dbReference type="InterPro" id="IPR052196">
    <property type="entry name" value="Bact_Kbp"/>
</dbReference>
<feature type="domain" description="LysM" evidence="1">
    <location>
        <begin position="51"/>
        <end position="99"/>
    </location>
</feature>
<sequence length="381" mass="41671">MKKVLQGTALGFKKHVLAVALGLGLGLGSISMVHAASPNVAPLTLKTSAPHVYVVRKGDTLWDIAGKFLKKPWRWPEIWAHNRHVKNPHWIYPGDRLLLCSFHGKPLVGKDEGDGCEGIIRRHMGSINLKPHVRVESLNDAIPVVRLSDIDVWLYRANIVAPESLTNTPYIVGAADNRLLGGSGQKIYARGNGLAVGQNYGIYRQTQPYLFKDAQGKEYNAGIELIQVASAVSTAENNNGEITTLEVTKSFNQEIRRGDFVLPEYQNDLPSIFYPTSKNEVTGNGQIVRVLGSIGQAAKRSVVTIDRGLLDGAKTGQVFSVYQQGEVVKDTKTGQLVTLPQEEIGTIMIFKTFDHLSYAYVLESTVPIKVGASIQAPSMSD</sequence>
<protein>
    <recommendedName>
        <fullName evidence="1">LysM domain-containing protein</fullName>
    </recommendedName>
</protein>
<proteinExistence type="predicted"/>
<organism evidence="2 3">
    <name type="scientific">Acinetobacter brisouii CIP 110357</name>
    <dbReference type="NCBI Taxonomy" id="1341683"/>
    <lineage>
        <taxon>Bacteria</taxon>
        <taxon>Pseudomonadati</taxon>
        <taxon>Pseudomonadota</taxon>
        <taxon>Gammaproteobacteria</taxon>
        <taxon>Moraxellales</taxon>
        <taxon>Moraxellaceae</taxon>
        <taxon>Acinetobacter</taxon>
    </lineage>
</organism>
<keyword evidence="3" id="KW-1185">Reference proteome</keyword>
<evidence type="ECO:0000313" key="3">
    <source>
        <dbReference type="Proteomes" id="UP000018418"/>
    </source>
</evidence>
<dbReference type="PROSITE" id="PS51782">
    <property type="entry name" value="LYSM"/>
    <property type="match status" value="1"/>
</dbReference>
<dbReference type="PATRIC" id="fig|1341683.3.peg.2991"/>
<dbReference type="STRING" id="396323.VH98_06335"/>
<dbReference type="InterPro" id="IPR018392">
    <property type="entry name" value="LysM"/>
</dbReference>
<evidence type="ECO:0000313" key="2">
    <source>
        <dbReference type="EMBL" id="ESK47146.1"/>
    </source>
</evidence>
<dbReference type="Proteomes" id="UP000018418">
    <property type="component" value="Unassembled WGS sequence"/>
</dbReference>
<dbReference type="EMBL" id="AYEU01000016">
    <property type="protein sequence ID" value="ESK47146.1"/>
    <property type="molecule type" value="Genomic_DNA"/>
</dbReference>
<dbReference type="SUPFAM" id="SSF54106">
    <property type="entry name" value="LysM domain"/>
    <property type="match status" value="1"/>
</dbReference>
<name>V2UE43_9GAMM</name>
<dbReference type="InterPro" id="IPR036779">
    <property type="entry name" value="LysM_dom_sf"/>
</dbReference>
<dbReference type="PANTHER" id="PTHR34700:SF4">
    <property type="entry name" value="PHAGE-LIKE ELEMENT PBSX PROTEIN XKDP"/>
    <property type="match status" value="1"/>
</dbReference>
<dbReference type="RefSeq" id="WP_004903044.1">
    <property type="nucleotide sequence ID" value="NZ_BBTI01000021.1"/>
</dbReference>
<accession>V2UE43</accession>